<accession>A0A422MQM8</accession>
<feature type="region of interest" description="Disordered" evidence="1">
    <location>
        <begin position="53"/>
        <end position="73"/>
    </location>
</feature>
<sequence length="113" mass="12021">VCVRGVAFVLRECAGLKHLPWQGKGGPPERTGAPSVDTLRPRNASLLSQWLASGPRGRAGTGHEAIASPPRSSTLRTCPIRNERAVCCDAPAFAATEPRGLHWVICQFEAHAG</sequence>
<dbReference type="EMBL" id="MKGL01000839">
    <property type="protein sequence ID" value="RNE95548.1"/>
    <property type="molecule type" value="Genomic_DNA"/>
</dbReference>
<dbReference type="Proteomes" id="UP000283634">
    <property type="component" value="Unassembled WGS sequence"/>
</dbReference>
<reference evidence="2 3" key="1">
    <citation type="journal article" date="2018" name="BMC Genomics">
        <title>Genomic comparison of Trypanosoma conorhini and Trypanosoma rangeli to Trypanosoma cruzi strains of high and low virulence.</title>
        <authorList>
            <person name="Bradwell K.R."/>
            <person name="Koparde V.N."/>
            <person name="Matveyev A.V."/>
            <person name="Serrano M.G."/>
            <person name="Alves J.M."/>
            <person name="Parikh H."/>
            <person name="Huang B."/>
            <person name="Lee V."/>
            <person name="Espinosa-Alvarez O."/>
            <person name="Ortiz P.A."/>
            <person name="Costa-Martins A.G."/>
            <person name="Teixeira M.M."/>
            <person name="Buck G.A."/>
        </authorList>
    </citation>
    <scope>NUCLEOTIDE SEQUENCE [LARGE SCALE GENOMIC DNA]</scope>
    <source>
        <strain evidence="2 3">AM80</strain>
    </source>
</reference>
<name>A0A422MQM8_TRYRA</name>
<dbReference type="RefSeq" id="XP_029233308.1">
    <property type="nucleotide sequence ID" value="XM_029386894.1"/>
</dbReference>
<protein>
    <submittedName>
        <fullName evidence="2">Uncharacterized protein</fullName>
    </submittedName>
</protein>
<evidence type="ECO:0000256" key="1">
    <source>
        <dbReference type="SAM" id="MobiDB-lite"/>
    </source>
</evidence>
<proteinExistence type="predicted"/>
<comment type="caution">
    <text evidence="2">The sequence shown here is derived from an EMBL/GenBank/DDBJ whole genome shotgun (WGS) entry which is preliminary data.</text>
</comment>
<evidence type="ECO:0000313" key="2">
    <source>
        <dbReference type="EMBL" id="RNE95548.1"/>
    </source>
</evidence>
<dbReference type="AlphaFoldDB" id="A0A422MQM8"/>
<gene>
    <name evidence="2" type="ORF">TraAM80_10260</name>
</gene>
<keyword evidence="3" id="KW-1185">Reference proteome</keyword>
<evidence type="ECO:0000313" key="3">
    <source>
        <dbReference type="Proteomes" id="UP000283634"/>
    </source>
</evidence>
<feature type="non-terminal residue" evidence="2">
    <location>
        <position position="1"/>
    </location>
</feature>
<dbReference type="GeneID" id="40334193"/>
<organism evidence="2 3">
    <name type="scientific">Trypanosoma rangeli</name>
    <dbReference type="NCBI Taxonomy" id="5698"/>
    <lineage>
        <taxon>Eukaryota</taxon>
        <taxon>Discoba</taxon>
        <taxon>Euglenozoa</taxon>
        <taxon>Kinetoplastea</taxon>
        <taxon>Metakinetoplastina</taxon>
        <taxon>Trypanosomatida</taxon>
        <taxon>Trypanosomatidae</taxon>
        <taxon>Trypanosoma</taxon>
        <taxon>Herpetosoma</taxon>
    </lineage>
</organism>